<proteinExistence type="predicted"/>
<feature type="region of interest" description="Disordered" evidence="1">
    <location>
        <begin position="35"/>
        <end position="145"/>
    </location>
</feature>
<keyword evidence="4" id="KW-1185">Reference proteome</keyword>
<accession>A0A0B9AG34</accession>
<evidence type="ECO:0000313" key="3">
    <source>
        <dbReference type="EMBL" id="KHS49618.1"/>
    </source>
</evidence>
<protein>
    <submittedName>
        <fullName evidence="3">Uncharacterized protein</fullName>
    </submittedName>
</protein>
<dbReference type="Proteomes" id="UP000031338">
    <property type="component" value="Unassembled WGS sequence"/>
</dbReference>
<sequence length="145" mass="15251">MTRKAIYLTVFGLLTSVGGVAYVMADELPADMPAVTAPKPTASPKAPVAPPPPSTTAAQDHAHQQGMDHGGQQMHDQMMQDHQMGMQGMQQQGMQQQGMGGMAAQGGKAGMPMKPGKDCCPSKGMKPADKPMAMPSDKPMPMNDM</sequence>
<dbReference type="EMBL" id="JRVC01000001">
    <property type="protein sequence ID" value="KHS49618.1"/>
    <property type="molecule type" value="Genomic_DNA"/>
</dbReference>
<feature type="compositionally biased region" description="Low complexity" evidence="1">
    <location>
        <begin position="35"/>
        <end position="46"/>
    </location>
</feature>
<feature type="compositionally biased region" description="Low complexity" evidence="1">
    <location>
        <begin position="55"/>
        <end position="97"/>
    </location>
</feature>
<dbReference type="PATRIC" id="fig|48936.3.peg.101"/>
<feature type="compositionally biased region" description="Gly residues" evidence="1">
    <location>
        <begin position="98"/>
        <end position="109"/>
    </location>
</feature>
<evidence type="ECO:0000313" key="2">
    <source>
        <dbReference type="EMBL" id="KHS49396.1"/>
    </source>
</evidence>
<organism evidence="3 4">
    <name type="scientific">Novosphingobium subterraneum</name>
    <dbReference type="NCBI Taxonomy" id="48936"/>
    <lineage>
        <taxon>Bacteria</taxon>
        <taxon>Pseudomonadati</taxon>
        <taxon>Pseudomonadota</taxon>
        <taxon>Alphaproteobacteria</taxon>
        <taxon>Sphingomonadales</taxon>
        <taxon>Sphingomonadaceae</taxon>
        <taxon>Novosphingobium</taxon>
    </lineage>
</organism>
<name>A0A0B9AG34_9SPHN</name>
<evidence type="ECO:0000256" key="1">
    <source>
        <dbReference type="SAM" id="MobiDB-lite"/>
    </source>
</evidence>
<dbReference type="AlphaFoldDB" id="A0A0B9AG34"/>
<reference evidence="3 4" key="1">
    <citation type="submission" date="2014-10" db="EMBL/GenBank/DDBJ databases">
        <title>Draft genome sequence of Novosphingobium subterraneum DSM 12447.</title>
        <authorList>
            <person name="Gan H.M."/>
            <person name="Gan H.Y."/>
            <person name="Savka M.A."/>
        </authorList>
    </citation>
    <scope>NUCLEOTIDE SEQUENCE [LARGE SCALE GENOMIC DNA]</scope>
    <source>
        <strain evidence="3 4">DSM 12447</strain>
    </source>
</reference>
<gene>
    <name evidence="2" type="ORF">NJ75_00099</name>
    <name evidence="3" type="ORF">NJ75_00321</name>
</gene>
<evidence type="ECO:0000313" key="4">
    <source>
        <dbReference type="Proteomes" id="UP000031338"/>
    </source>
</evidence>
<comment type="caution">
    <text evidence="3">The sequence shown here is derived from an EMBL/GenBank/DDBJ whole genome shotgun (WGS) entry which is preliminary data.</text>
</comment>
<dbReference type="EMBL" id="JRVC01000001">
    <property type="protein sequence ID" value="KHS49396.1"/>
    <property type="molecule type" value="Genomic_DNA"/>
</dbReference>
<dbReference type="STRING" id="48936.NJ75_00099"/>